<evidence type="ECO:0000256" key="6">
    <source>
        <dbReference type="ARBA" id="ARBA00023306"/>
    </source>
</evidence>
<dbReference type="InterPro" id="IPR050561">
    <property type="entry name" value="PTP"/>
</dbReference>
<dbReference type="InterPro" id="IPR020422">
    <property type="entry name" value="TYR_PHOSPHATASE_DUAL_dom"/>
</dbReference>
<dbReference type="CDD" id="cd14499">
    <property type="entry name" value="CDC14_C"/>
    <property type="match status" value="1"/>
</dbReference>
<dbReference type="OrthoDB" id="442453at2759"/>
<dbReference type="GO" id="GO:0004725">
    <property type="term" value="F:protein tyrosine phosphatase activity"/>
    <property type="evidence" value="ECO:0007669"/>
    <property type="project" value="UniProtKB-EC"/>
</dbReference>
<evidence type="ECO:0000256" key="5">
    <source>
        <dbReference type="ARBA" id="ARBA00022912"/>
    </source>
</evidence>
<sequence>MKSHRYQNFNYDFGPVHLGEVYRFINKLETALRICSKSKTRVCVFTGNNPQKQANSIFLICSFLILSLKQTPDQALSYFRDVVDLLPAFRDSTADPYSTHKCYMIECLRGLQFAQQKKWFDFSNFDVKEYEYISMKGNGDYNEIIPGKMIAFSGPLDFRPRGSYGQVYTPEDYVPLFKKLNVTLVVRLNEKCYNEEIFKQNGIDHINLIFEDGSAPPIEIVEKFIEMSEKTRGVVAVHCKSGLGRTGTLIGMYAMKHYRIPAKDWIGWIRIVRPGSIHGPQHEYLVDQQQLMFYAGEQAEKGNNSPVKQVQQEFDQQMRYNYQNIVEQYSSLNKQNKNINFAGSYSQKKDYGRTVHTPIKQDFQTQENLPSQNQIDSDQKVYTSPFQALSFNTKIQSQQVQQRFQDKNDENQQQISSKNDSLKKALQNVKERLNYAGQISPDKFQENKTQNLNYYQKLNQQQNVSMFDEKDNYKNQKQLIQNNNIDNTQHNGYSQALISNNNANKQSIQI</sequence>
<dbReference type="Pfam" id="PF00782">
    <property type="entry name" value="DSPc"/>
    <property type="match status" value="1"/>
</dbReference>
<dbReference type="Pfam" id="PF14671">
    <property type="entry name" value="DSPn"/>
    <property type="match status" value="1"/>
</dbReference>
<dbReference type="AlphaFoldDB" id="A0A0V0Q8P8"/>
<keyword evidence="4" id="KW-0378">Hydrolase</keyword>
<evidence type="ECO:0000313" key="10">
    <source>
        <dbReference type="EMBL" id="KRW98527.1"/>
    </source>
</evidence>
<evidence type="ECO:0000256" key="7">
    <source>
        <dbReference type="SAM" id="MobiDB-lite"/>
    </source>
</evidence>
<dbReference type="InterPro" id="IPR044506">
    <property type="entry name" value="CDC14_C"/>
</dbReference>
<dbReference type="CDD" id="cd17657">
    <property type="entry name" value="CDC14_N"/>
    <property type="match status" value="1"/>
</dbReference>
<keyword evidence="5" id="KW-0904">Protein phosphatase</keyword>
<dbReference type="EC" id="3.1.3.48" evidence="2"/>
<protein>
    <recommendedName>
        <fullName evidence="2">protein-tyrosine-phosphatase</fullName>
        <ecNumber evidence="2">3.1.3.48</ecNumber>
    </recommendedName>
</protein>
<dbReference type="InParanoid" id="A0A0V0Q8P8"/>
<evidence type="ECO:0000313" key="11">
    <source>
        <dbReference type="Proteomes" id="UP000054937"/>
    </source>
</evidence>
<reference evidence="10 11" key="1">
    <citation type="journal article" date="2015" name="Sci. Rep.">
        <title>Genome of the facultative scuticociliatosis pathogen Pseudocohnilembus persalinus provides insight into its virulence through horizontal gene transfer.</title>
        <authorList>
            <person name="Xiong J."/>
            <person name="Wang G."/>
            <person name="Cheng J."/>
            <person name="Tian M."/>
            <person name="Pan X."/>
            <person name="Warren A."/>
            <person name="Jiang C."/>
            <person name="Yuan D."/>
            <person name="Miao W."/>
        </authorList>
    </citation>
    <scope>NUCLEOTIDE SEQUENCE [LARGE SCALE GENOMIC DNA]</scope>
    <source>
        <strain evidence="10">36N120E</strain>
    </source>
</reference>
<keyword evidence="6" id="KW-0131">Cell cycle</keyword>
<dbReference type="InterPro" id="IPR029021">
    <property type="entry name" value="Prot-tyrosine_phosphatase-like"/>
</dbReference>
<dbReference type="EMBL" id="LDAU01000242">
    <property type="protein sequence ID" value="KRW98527.1"/>
    <property type="molecule type" value="Genomic_DNA"/>
</dbReference>
<evidence type="ECO:0000259" key="9">
    <source>
        <dbReference type="PROSITE" id="PS50056"/>
    </source>
</evidence>
<evidence type="ECO:0000256" key="3">
    <source>
        <dbReference type="ARBA" id="ARBA00022618"/>
    </source>
</evidence>
<dbReference type="Proteomes" id="UP000054937">
    <property type="component" value="Unassembled WGS sequence"/>
</dbReference>
<accession>A0A0V0Q8P8</accession>
<evidence type="ECO:0000256" key="4">
    <source>
        <dbReference type="ARBA" id="ARBA00022801"/>
    </source>
</evidence>
<dbReference type="InterPro" id="IPR029260">
    <property type="entry name" value="DSPn"/>
</dbReference>
<comment type="similarity">
    <text evidence="1">Belongs to the protein-tyrosine phosphatase family. Non-receptor class CDC14 subfamily.</text>
</comment>
<dbReference type="InterPro" id="IPR016130">
    <property type="entry name" value="Tyr_Pase_AS"/>
</dbReference>
<dbReference type="PANTHER" id="PTHR23339">
    <property type="entry name" value="TYROSINE SPECIFIC PROTEIN PHOSPHATASE AND DUAL SPECIFICITY PROTEIN PHOSPHATASE"/>
    <property type="match status" value="1"/>
</dbReference>
<proteinExistence type="inferred from homology"/>
<dbReference type="PROSITE" id="PS50054">
    <property type="entry name" value="TYR_PHOSPHATASE_DUAL"/>
    <property type="match status" value="1"/>
</dbReference>
<comment type="caution">
    <text evidence="10">The sequence shown here is derived from an EMBL/GenBank/DDBJ whole genome shotgun (WGS) entry which is preliminary data.</text>
</comment>
<keyword evidence="3" id="KW-0132">Cell division</keyword>
<name>A0A0V0Q8P8_PSEPJ</name>
<dbReference type="SMART" id="SM00195">
    <property type="entry name" value="DSPc"/>
    <property type="match status" value="1"/>
</dbReference>
<dbReference type="InterPro" id="IPR000340">
    <property type="entry name" value="Dual-sp_phosphatase_cat-dom"/>
</dbReference>
<dbReference type="FunFam" id="3.90.190.10:FF:000006">
    <property type="entry name" value="Dual specificity protein phosphatase CDC14B"/>
    <property type="match status" value="1"/>
</dbReference>
<dbReference type="SUPFAM" id="SSF52799">
    <property type="entry name" value="(Phosphotyrosine protein) phosphatases II"/>
    <property type="match status" value="2"/>
</dbReference>
<organism evidence="10 11">
    <name type="scientific">Pseudocohnilembus persalinus</name>
    <name type="common">Ciliate</name>
    <dbReference type="NCBI Taxonomy" id="266149"/>
    <lineage>
        <taxon>Eukaryota</taxon>
        <taxon>Sar</taxon>
        <taxon>Alveolata</taxon>
        <taxon>Ciliophora</taxon>
        <taxon>Intramacronucleata</taxon>
        <taxon>Oligohymenophorea</taxon>
        <taxon>Scuticociliatia</taxon>
        <taxon>Philasterida</taxon>
        <taxon>Pseudocohnilembidae</taxon>
        <taxon>Pseudocohnilembus</taxon>
    </lineage>
</organism>
<dbReference type="Gene3D" id="3.90.190.10">
    <property type="entry name" value="Protein tyrosine phosphatase superfamily"/>
    <property type="match status" value="2"/>
</dbReference>
<feature type="region of interest" description="Disordered" evidence="7">
    <location>
        <begin position="399"/>
        <end position="420"/>
    </location>
</feature>
<evidence type="ECO:0000259" key="8">
    <source>
        <dbReference type="PROSITE" id="PS50054"/>
    </source>
</evidence>
<dbReference type="PROSITE" id="PS50056">
    <property type="entry name" value="TYR_PHOSPHATASE_2"/>
    <property type="match status" value="1"/>
</dbReference>
<dbReference type="PROSITE" id="PS00383">
    <property type="entry name" value="TYR_PHOSPHATASE_1"/>
    <property type="match status" value="1"/>
</dbReference>
<dbReference type="GO" id="GO:0051301">
    <property type="term" value="P:cell division"/>
    <property type="evidence" value="ECO:0007669"/>
    <property type="project" value="UniProtKB-KW"/>
</dbReference>
<feature type="domain" description="Tyrosine-protein phosphatase" evidence="8">
    <location>
        <begin position="154"/>
        <end position="298"/>
    </location>
</feature>
<gene>
    <name evidence="10" type="ORF">PPERSA_00124</name>
</gene>
<dbReference type="InterPro" id="IPR000387">
    <property type="entry name" value="Tyr_Pase_dom"/>
</dbReference>
<keyword evidence="11" id="KW-1185">Reference proteome</keyword>
<feature type="domain" description="Tyrosine specific protein phosphatases" evidence="9">
    <location>
        <begin position="222"/>
        <end position="284"/>
    </location>
</feature>
<evidence type="ECO:0000256" key="1">
    <source>
        <dbReference type="ARBA" id="ARBA00007315"/>
    </source>
</evidence>
<evidence type="ECO:0000256" key="2">
    <source>
        <dbReference type="ARBA" id="ARBA00013064"/>
    </source>
</evidence>